<keyword evidence="3" id="KW-1185">Reference proteome</keyword>
<feature type="region of interest" description="Disordered" evidence="1">
    <location>
        <begin position="1"/>
        <end position="38"/>
    </location>
</feature>
<accession>A0ABU3QPF8</accession>
<proteinExistence type="predicted"/>
<dbReference type="Proteomes" id="UP001250181">
    <property type="component" value="Unassembled WGS sequence"/>
</dbReference>
<dbReference type="EMBL" id="JAWCTQ010000029">
    <property type="protein sequence ID" value="MDT9684627.1"/>
    <property type="molecule type" value="Genomic_DNA"/>
</dbReference>
<feature type="compositionally biased region" description="Gly residues" evidence="1">
    <location>
        <begin position="19"/>
        <end position="29"/>
    </location>
</feature>
<organism evidence="2 3">
    <name type="scientific">Streptomyces tamarix</name>
    <dbReference type="NCBI Taxonomy" id="3078565"/>
    <lineage>
        <taxon>Bacteria</taxon>
        <taxon>Bacillati</taxon>
        <taxon>Actinomycetota</taxon>
        <taxon>Actinomycetes</taxon>
        <taxon>Kitasatosporales</taxon>
        <taxon>Streptomycetaceae</taxon>
        <taxon>Streptomyces</taxon>
    </lineage>
</organism>
<evidence type="ECO:0000313" key="3">
    <source>
        <dbReference type="Proteomes" id="UP001250181"/>
    </source>
</evidence>
<protein>
    <submittedName>
        <fullName evidence="2">Uncharacterized protein</fullName>
    </submittedName>
</protein>
<reference evidence="2 3" key="1">
    <citation type="submission" date="2023-09" db="EMBL/GenBank/DDBJ databases">
        <title>Streptomyces sp. nov.: A antagonism against Alternaria gaisen Producing Streptochlin, Isolated from Tamarix root soil.</title>
        <authorList>
            <person name="Chen Y."/>
        </authorList>
    </citation>
    <scope>NUCLEOTIDE SEQUENCE [LARGE SCALE GENOMIC DNA]</scope>
    <source>
        <strain evidence="2 3">TRM76323</strain>
    </source>
</reference>
<comment type="caution">
    <text evidence="2">The sequence shown here is derived from an EMBL/GenBank/DDBJ whole genome shotgun (WGS) entry which is preliminary data.</text>
</comment>
<dbReference type="RefSeq" id="WP_315879682.1">
    <property type="nucleotide sequence ID" value="NZ_JAWCTQ010000029.1"/>
</dbReference>
<sequence>MGREHGSGGGDEAAAGPGEQAGIGDGAGGQDALRYDGPDLLDEGDLAGVLALGPLAGRAAEAGTVRCRTVRAVAEEGRYAEAVGVNEE</sequence>
<gene>
    <name evidence="2" type="ORF">RND61_21585</name>
</gene>
<name>A0ABU3QPF8_9ACTN</name>
<evidence type="ECO:0000313" key="2">
    <source>
        <dbReference type="EMBL" id="MDT9684627.1"/>
    </source>
</evidence>
<evidence type="ECO:0000256" key="1">
    <source>
        <dbReference type="SAM" id="MobiDB-lite"/>
    </source>
</evidence>